<feature type="domain" description="NodB homology" evidence="1">
    <location>
        <begin position="470"/>
        <end position="649"/>
    </location>
</feature>
<reference evidence="3 5" key="1">
    <citation type="submission" date="2014-04" db="EMBL/GenBank/DDBJ databases">
        <authorList>
            <person name="Bishop-Lilly K.A."/>
            <person name="Broomall S.M."/>
            <person name="Chain P.S."/>
            <person name="Chertkov O."/>
            <person name="Coyne S.R."/>
            <person name="Daligault H.E."/>
            <person name="Davenport K.W."/>
            <person name="Erkkila T."/>
            <person name="Frey K.G."/>
            <person name="Gibbons H.S."/>
            <person name="Gu W."/>
            <person name="Jaissle J."/>
            <person name="Johnson S.L."/>
            <person name="Koroleva G.I."/>
            <person name="Ladner J.T."/>
            <person name="Lo C.-C."/>
            <person name="Minogue T.D."/>
            <person name="Munk C."/>
            <person name="Palacios G.F."/>
            <person name="Redden C.L."/>
            <person name="Rosenzweig C.N."/>
            <person name="Scholz M.B."/>
            <person name="Teshima H."/>
            <person name="Xu Y."/>
        </authorList>
    </citation>
    <scope>NUCLEOTIDE SEQUENCE [LARGE SCALE GENOMIC DNA]</scope>
    <source>
        <strain evidence="3 5">BHP</strain>
    </source>
</reference>
<dbReference type="InterPro" id="IPR011330">
    <property type="entry name" value="Glyco_hydro/deAcase_b/a-brl"/>
</dbReference>
<dbReference type="Pfam" id="PF01476">
    <property type="entry name" value="LysM"/>
    <property type="match status" value="2"/>
</dbReference>
<dbReference type="InterPro" id="IPR036779">
    <property type="entry name" value="LysM_dom_sf"/>
</dbReference>
<dbReference type="PROSITE" id="PS51782">
    <property type="entry name" value="LYSM"/>
    <property type="match status" value="2"/>
</dbReference>
<feature type="domain" description="LysM" evidence="2">
    <location>
        <begin position="404"/>
        <end position="447"/>
    </location>
</feature>
<dbReference type="CDD" id="cd00118">
    <property type="entry name" value="LysM"/>
    <property type="match status" value="2"/>
</dbReference>
<dbReference type="PROSITE" id="PS51677">
    <property type="entry name" value="NODB"/>
    <property type="match status" value="1"/>
</dbReference>
<sequence>MRILFLESHPMWIYGLPNGFRDIGYDVKVSGPLNKHIIYDLIKSFRPNLIVTMGWGPETASQLKQKWIFENTKKFNIPHIYWATEDPTSTEIFTLPYIQRTHPDFVFTICHDRVNFYKEMNIPAEHLDFGYHPIIHYPVQQDLKYRASVALVANGYPQKLSYFPKHFRHHSLKILIKPLLEQNIKIDFYGGYWSEMKGILGIDIPDSWIHGYIDYTSANKIYSSSDITLGLQNLPTQLTQRTYEILGSGGFLLTNDIPEIHRLFKVGRDLITSSSPVETVKLINYYLQHPGEREEIRKNGRKAVESHSYMKRAEFIIDVLTEYGIFNGKRSSYSFKKEIKKVYREGDFEFYNVCNGDTLCDIARELGININSIKILNNLISNKIYAGQPLKVKRVNQIQHTNYDYYTICHGDTLGSISKKFNISVEKIKIDNSMDSDWTYVGQLIKIDRGYTQFTFLPSTLISKGFINEKIISLTYNANGFADKTEEILEVLKKHNIQTTMFLTGKWVESFPTLARRIVLEGHEIANFSYSHSDLIRTPYENIIEEFKKTTDCFKDILKTEGVPLFRPPLGNWNKKILEIASKIGYPYTIHWNIDSNDWKESEVDSIVRKVMDNVKGGDIVLFHLNGNSTAAATDIIISELRKKKYKIVKVSEMLI</sequence>
<feature type="domain" description="LysM" evidence="2">
    <location>
        <begin position="349"/>
        <end position="392"/>
    </location>
</feature>
<protein>
    <submittedName>
        <fullName evidence="4">LysM peptidoglycan-binding domain-containing protein</fullName>
    </submittedName>
    <submittedName>
        <fullName evidence="3">Polysaccharide deacetylase family protein</fullName>
    </submittedName>
</protein>
<dbReference type="Proteomes" id="UP000264294">
    <property type="component" value="Unassembled WGS sequence"/>
</dbReference>
<accession>A0A090YYB8</accession>
<dbReference type="InterPro" id="IPR050248">
    <property type="entry name" value="Polysacc_deacetylase_ArnD"/>
</dbReference>
<dbReference type="RefSeq" id="WP_042983768.1">
    <property type="nucleotide sequence ID" value="NZ_JMQC01000008.1"/>
</dbReference>
<dbReference type="PANTHER" id="PTHR10587:SF128">
    <property type="entry name" value="POLYSACCHARIDE DEACETYLASE PDAB-RELATED"/>
    <property type="match status" value="1"/>
</dbReference>
<keyword evidence="6" id="KW-1185">Reference proteome</keyword>
<dbReference type="InterPro" id="IPR018392">
    <property type="entry name" value="LysM"/>
</dbReference>
<dbReference type="EMBL" id="QVOD01000041">
    <property type="protein sequence ID" value="RFT63920.1"/>
    <property type="molecule type" value="Genomic_DNA"/>
</dbReference>
<dbReference type="EMBL" id="JMQC01000008">
    <property type="protein sequence ID" value="KFN02950.1"/>
    <property type="molecule type" value="Genomic_DNA"/>
</dbReference>
<dbReference type="GO" id="GO:0016020">
    <property type="term" value="C:membrane"/>
    <property type="evidence" value="ECO:0007669"/>
    <property type="project" value="TreeGrafter"/>
</dbReference>
<evidence type="ECO:0000313" key="3">
    <source>
        <dbReference type="EMBL" id="KFN02950.1"/>
    </source>
</evidence>
<name>A0A090YYB8_9BACI</name>
<dbReference type="Pfam" id="PF12996">
    <property type="entry name" value="DUF3880"/>
    <property type="match status" value="1"/>
</dbReference>
<dbReference type="AlphaFoldDB" id="A0A090YYB8"/>
<organism evidence="3 5">
    <name type="scientific">Bacillus clarus</name>
    <dbReference type="NCBI Taxonomy" id="2338372"/>
    <lineage>
        <taxon>Bacteria</taxon>
        <taxon>Bacillati</taxon>
        <taxon>Bacillota</taxon>
        <taxon>Bacilli</taxon>
        <taxon>Bacillales</taxon>
        <taxon>Bacillaceae</taxon>
        <taxon>Bacillus</taxon>
        <taxon>Bacillus cereus group</taxon>
    </lineage>
</organism>
<gene>
    <name evidence="4" type="ORF">D0U04_23400</name>
    <name evidence="3" type="ORF">DJ93_4978</name>
</gene>
<dbReference type="Gene3D" id="3.10.350.10">
    <property type="entry name" value="LysM domain"/>
    <property type="match status" value="2"/>
</dbReference>
<dbReference type="SUPFAM" id="SSF54106">
    <property type="entry name" value="LysM domain"/>
    <property type="match status" value="2"/>
</dbReference>
<dbReference type="GO" id="GO:0005975">
    <property type="term" value="P:carbohydrate metabolic process"/>
    <property type="evidence" value="ECO:0007669"/>
    <property type="project" value="InterPro"/>
</dbReference>
<dbReference type="SUPFAM" id="SSF53756">
    <property type="entry name" value="UDP-Glycosyltransferase/glycogen phosphorylase"/>
    <property type="match status" value="1"/>
</dbReference>
<dbReference type="SUPFAM" id="SSF88713">
    <property type="entry name" value="Glycoside hydrolase/deacetylase"/>
    <property type="match status" value="1"/>
</dbReference>
<reference evidence="4 6" key="2">
    <citation type="submission" date="2018-08" db="EMBL/GenBank/DDBJ databases">
        <title>Bacillus clarus sp. nov. strain PS00077A.</title>
        <authorList>
            <person name="Mendez Acevedo M."/>
            <person name="Carroll L."/>
            <person name="Mukherjee M."/>
            <person name="Wiedmann M."/>
            <person name="Kovac J."/>
        </authorList>
    </citation>
    <scope>NUCLEOTIDE SEQUENCE [LARGE SCALE GENOMIC DNA]</scope>
    <source>
        <strain evidence="4 6">PS00077A</strain>
    </source>
</reference>
<dbReference type="InterPro" id="IPR055259">
    <property type="entry name" value="YkvP/CgeB_Glyco_trans-like"/>
</dbReference>
<comment type="caution">
    <text evidence="3">The sequence shown here is derived from an EMBL/GenBank/DDBJ whole genome shotgun (WGS) entry which is preliminary data.</text>
</comment>
<dbReference type="Proteomes" id="UP000029389">
    <property type="component" value="Unassembled WGS sequence"/>
</dbReference>
<dbReference type="PANTHER" id="PTHR10587">
    <property type="entry name" value="GLYCOSYL TRANSFERASE-RELATED"/>
    <property type="match status" value="1"/>
</dbReference>
<dbReference type="CDD" id="cd10917">
    <property type="entry name" value="CE4_NodB_like_6s_7s"/>
    <property type="match status" value="1"/>
</dbReference>
<evidence type="ECO:0000259" key="2">
    <source>
        <dbReference type="PROSITE" id="PS51782"/>
    </source>
</evidence>
<dbReference type="Pfam" id="PF13524">
    <property type="entry name" value="Glyco_trans_1_2"/>
    <property type="match status" value="1"/>
</dbReference>
<dbReference type="SMART" id="SM00257">
    <property type="entry name" value="LysM"/>
    <property type="match status" value="2"/>
</dbReference>
<dbReference type="Pfam" id="PF01522">
    <property type="entry name" value="Polysacc_deac_1"/>
    <property type="match status" value="1"/>
</dbReference>
<dbReference type="Gene3D" id="3.20.20.370">
    <property type="entry name" value="Glycoside hydrolase/deacetylase"/>
    <property type="match status" value="1"/>
</dbReference>
<evidence type="ECO:0000259" key="1">
    <source>
        <dbReference type="PROSITE" id="PS51677"/>
    </source>
</evidence>
<dbReference type="InterPro" id="IPR002509">
    <property type="entry name" value="NODB_dom"/>
</dbReference>
<evidence type="ECO:0000313" key="5">
    <source>
        <dbReference type="Proteomes" id="UP000029389"/>
    </source>
</evidence>
<evidence type="ECO:0000313" key="4">
    <source>
        <dbReference type="EMBL" id="RFT63920.1"/>
    </source>
</evidence>
<dbReference type="GO" id="GO:0016810">
    <property type="term" value="F:hydrolase activity, acting on carbon-nitrogen (but not peptide) bonds"/>
    <property type="evidence" value="ECO:0007669"/>
    <property type="project" value="InterPro"/>
</dbReference>
<proteinExistence type="predicted"/>
<dbReference type="InterPro" id="IPR024542">
    <property type="entry name" value="YkvP_N"/>
</dbReference>
<evidence type="ECO:0000313" key="6">
    <source>
        <dbReference type="Proteomes" id="UP000264294"/>
    </source>
</evidence>
<dbReference type="PATRIC" id="fig|1405.8.peg.5128"/>